<evidence type="ECO:0000313" key="14">
    <source>
        <dbReference type="EMBL" id="ACO33808.1"/>
    </source>
</evidence>
<dbReference type="InterPro" id="IPR029044">
    <property type="entry name" value="Nucleotide-diphossugar_trans"/>
</dbReference>
<dbReference type="Gene3D" id="2.60.120.260">
    <property type="entry name" value="Galactose-binding domain-like"/>
    <property type="match status" value="2"/>
</dbReference>
<comment type="cofactor">
    <cofactor evidence="11">
        <name>Mg(2+)</name>
        <dbReference type="ChEBI" id="CHEBI:18420"/>
    </cofactor>
</comment>
<dbReference type="InterPro" id="IPR003919">
    <property type="entry name" value="Cell_synth_A"/>
</dbReference>
<feature type="domain" description="PilZ" evidence="12">
    <location>
        <begin position="579"/>
        <end position="671"/>
    </location>
</feature>
<dbReference type="HOGENOM" id="CLU_003556_2_0_0"/>
<dbReference type="GO" id="GO:0016760">
    <property type="term" value="F:cellulose synthase (UDP-forming) activity"/>
    <property type="evidence" value="ECO:0007669"/>
    <property type="project" value="UniProtKB-EC"/>
</dbReference>
<keyword evidence="7 11" id="KW-0135">Cellulose biosynthesis</keyword>
<dbReference type="InterPro" id="IPR001173">
    <property type="entry name" value="Glyco_trans_2-like"/>
</dbReference>
<feature type="transmembrane region" description="Helical" evidence="11">
    <location>
        <begin position="67"/>
        <end position="86"/>
    </location>
</feature>
<dbReference type="Proteomes" id="UP000002207">
    <property type="component" value="Chromosome"/>
</dbReference>
<dbReference type="PANTHER" id="PTHR43867:SF2">
    <property type="entry name" value="CELLULOSE SYNTHASE CATALYTIC SUBUNIT A [UDP-FORMING]"/>
    <property type="match status" value="1"/>
</dbReference>
<accession>C1F830</accession>
<evidence type="ECO:0000256" key="7">
    <source>
        <dbReference type="ARBA" id="ARBA00022916"/>
    </source>
</evidence>
<evidence type="ECO:0000256" key="6">
    <source>
        <dbReference type="ARBA" id="ARBA00022692"/>
    </source>
</evidence>
<dbReference type="GO" id="GO:0035438">
    <property type="term" value="F:cyclic-di-GMP binding"/>
    <property type="evidence" value="ECO:0007669"/>
    <property type="project" value="InterPro"/>
</dbReference>
<feature type="transmembrane region" description="Helical" evidence="11">
    <location>
        <begin position="106"/>
        <end position="130"/>
    </location>
</feature>
<evidence type="ECO:0000256" key="5">
    <source>
        <dbReference type="ARBA" id="ARBA00022679"/>
    </source>
</evidence>
<dbReference type="OrthoDB" id="154460at2"/>
<evidence type="ECO:0000256" key="2">
    <source>
        <dbReference type="ARBA" id="ARBA00022475"/>
    </source>
</evidence>
<dbReference type="GO" id="GO:0030244">
    <property type="term" value="P:cellulose biosynthetic process"/>
    <property type="evidence" value="ECO:0007669"/>
    <property type="project" value="UniProtKB-KW"/>
</dbReference>
<evidence type="ECO:0000259" key="13">
    <source>
        <dbReference type="Pfam" id="PF13632"/>
    </source>
</evidence>
<keyword evidence="5 11" id="KW-0808">Transferase</keyword>
<dbReference type="Gene3D" id="3.90.550.10">
    <property type="entry name" value="Spore Coat Polysaccharide Biosynthesis Protein SpsA, Chain A"/>
    <property type="match status" value="1"/>
</dbReference>
<keyword evidence="9 11" id="KW-0472">Membrane</keyword>
<feature type="transmembrane region" description="Helical" evidence="11">
    <location>
        <begin position="553"/>
        <end position="574"/>
    </location>
</feature>
<dbReference type="Pfam" id="PF03170">
    <property type="entry name" value="BcsB"/>
    <property type="match status" value="1"/>
</dbReference>
<dbReference type="GO" id="GO:0006011">
    <property type="term" value="P:UDP-alpha-D-glucose metabolic process"/>
    <property type="evidence" value="ECO:0007669"/>
    <property type="project" value="InterPro"/>
</dbReference>
<dbReference type="CAZy" id="GT2">
    <property type="family name" value="Glycosyltransferase Family 2"/>
</dbReference>
<feature type="transmembrane region" description="Helical" evidence="11">
    <location>
        <begin position="416"/>
        <end position="445"/>
    </location>
</feature>
<dbReference type="PRINTS" id="PR01439">
    <property type="entry name" value="CELLSNTHASEA"/>
</dbReference>
<dbReference type="InterPro" id="IPR009875">
    <property type="entry name" value="PilZ_domain"/>
</dbReference>
<keyword evidence="11" id="KW-0973">c-di-GMP</keyword>
<reference evidence="14 15" key="1">
    <citation type="journal article" date="2009" name="Appl. Environ. Microbiol.">
        <title>Three genomes from the phylum Acidobacteria provide insight into the lifestyles of these microorganisms in soils.</title>
        <authorList>
            <person name="Ward N.L."/>
            <person name="Challacombe J.F."/>
            <person name="Janssen P.H."/>
            <person name="Henrissat B."/>
            <person name="Coutinho P.M."/>
            <person name="Wu M."/>
            <person name="Xie G."/>
            <person name="Haft D.H."/>
            <person name="Sait M."/>
            <person name="Badger J."/>
            <person name="Barabote R.D."/>
            <person name="Bradley B."/>
            <person name="Brettin T.S."/>
            <person name="Brinkac L.M."/>
            <person name="Bruce D."/>
            <person name="Creasy T."/>
            <person name="Daugherty S.C."/>
            <person name="Davidsen T.M."/>
            <person name="DeBoy R.T."/>
            <person name="Detter J.C."/>
            <person name="Dodson R.J."/>
            <person name="Durkin A.S."/>
            <person name="Ganapathy A."/>
            <person name="Gwinn-Giglio M."/>
            <person name="Han C.S."/>
            <person name="Khouri H."/>
            <person name="Kiss H."/>
            <person name="Kothari S.P."/>
            <person name="Madupu R."/>
            <person name="Nelson K.E."/>
            <person name="Nelson W.C."/>
            <person name="Paulsen I."/>
            <person name="Penn K."/>
            <person name="Ren Q."/>
            <person name="Rosovitz M.J."/>
            <person name="Selengut J.D."/>
            <person name="Shrivastava S."/>
            <person name="Sullivan S.A."/>
            <person name="Tapia R."/>
            <person name="Thompson L.S."/>
            <person name="Watkins K.L."/>
            <person name="Yang Q."/>
            <person name="Yu C."/>
            <person name="Zafar N."/>
            <person name="Zhou L."/>
            <person name="Kuske C.R."/>
        </authorList>
    </citation>
    <scope>NUCLEOTIDE SEQUENCE [LARGE SCALE GENOMIC DNA]</scope>
    <source>
        <strain evidence="15">ATCC 51196 / DSM 11244 / BCRC 80197 / JCM 7670 / NBRC 15755 / NCIMB 13165 / 161</strain>
    </source>
</reference>
<evidence type="ECO:0000256" key="11">
    <source>
        <dbReference type="RuleBase" id="RU365020"/>
    </source>
</evidence>
<dbReference type="FunCoup" id="C1F830">
    <property type="interactions" value="17"/>
</dbReference>
<comment type="subcellular location">
    <subcellularLocation>
        <location evidence="1">Cell inner membrane</location>
        <topology evidence="1">Multi-pass membrane protein</topology>
    </subcellularLocation>
</comment>
<feature type="transmembrane region" description="Helical" evidence="11">
    <location>
        <begin position="20"/>
        <end position="37"/>
    </location>
</feature>
<keyword evidence="8 11" id="KW-1133">Transmembrane helix</keyword>
<dbReference type="InterPro" id="IPR018513">
    <property type="entry name" value="Cell_synthase_bac"/>
</dbReference>
<comment type="function">
    <text evidence="11">Catalytic subunit of cellulose synthase. It polymerizes uridine 5'-diphosphate glucose to cellulose.</text>
</comment>
<evidence type="ECO:0000256" key="10">
    <source>
        <dbReference type="ARBA" id="ARBA00048682"/>
    </source>
</evidence>
<dbReference type="SMR" id="C1F830"/>
<feature type="transmembrane region" description="Helical" evidence="11">
    <location>
        <begin position="43"/>
        <end position="60"/>
    </location>
</feature>
<sequence>MTTFELWEGFESSDRTGFRLLRLGLVLFGVVVMIFLGVLPLTWPQQGVLGLLLVLLAIWLGRVSDSYLITLTLMMMSLFATFRYAFWRIGTVVAFFQDPGSKYTPADAFFIVILVGAEAYAFSILFLGFFQTIWPLRRAPVPLPDDPEDWPHVDLLIPTYNEPMSVVRYTALAALNIDWPADKLHVYILDDGNRPEFRDFAIQAGLGYMTRDNNAHAKAGNINQALARLDSPYVAIFDSDHVPTRSFLQVTMGWFLRDEQLGMLQTPHHFYSPDPFERNLGQYKTIPNEGELFYGIVQDGNDFWNASFFCGSCAVLRRTALDEIGGIAVETVTEDAHTSLRMQINGWNTAYINIAQAAGLATERLSGHVKQRIRWARGMVQILRIDNPLFAPNLTFAQRLCYFNAMTHFMYALPRLIFLTAPLIYLIFGFTNVPGYWVAILAYALPHLTLSNVTNSRIQGQHRHSYWNEVYETVLAPYILLPTLLALLNPRLGKFNVTAKGGVVSKTFFDARIAQPFIVLLGFNCLGLLMVVPRAVHIPGLGFLWDGTHPGTIVMNALWTIFNILILGTATAVARESRQLRESVRITFSAPVRVKIGNRIVPGETIDASSGGVALKAMEDLTLKSGDSAHLIFPLRLGDAEFPVTVVSCDGRGLRVRFDPLTIEEEEMLTMVLYSRADNWLGWGESREADQPLKSLAQICAISIRGLLALVSAFTTRPTKKKKKKKSALPAKGAAAVIFIALLMGLATAHAAQTTSPASRAQAHAGNVSSAQPASASAAILPPGTAAAASANAAAAPGTFTTVMKLKDLGVPSAITLHGIDAYHPIYFSLPQNEVVQNASLHLYYAFSPSLIPNMSHINVLLNGTLVTTIEMQKSATNGLLDQTISLPAALLVRHNELSFEFVGHYVMVCEDPANTALWARVDSATSLTLSGDLLPLTNDLKFLPLPFFDSSLTEPPVIPIAFESQPTPQSLQAAGIVASYFGVLGDYRPMRFPVSVGSIPAGNVVLIADNASTLPPAFNLGTLTGPTVAMRTNPSDPYGKVLIITGSNSEQLLQAAQAVAMGWNGLTGATASLNSFQLPAPRQPDDAPRWARTDHTIALWNYNDAASLQGDGSVPMQTFFRLPPDLYFATRDNIPLELQYRYNSIPIGPISSMQVSANDAFLGSVPLIPGKSTSKTTKTEIAVPVVNLRPFSNSLTFNLTFQLMTAGGCKNTTPANMQGAILRTSYIDVRGFPHWTKMPNLELFSNAGFPFTRYADLSHTQVILPDQPTQNEIELYLTLMGHFGAETGYPVTRVTVGNPADMHGGNRKDLLVLTEGQDSDAVARLGKALPVLINGGGLTVQSTQGLLAPLDKAWWKLPSEQAAPSGELGTNALPDAIIEGIESPYESGRSVVLVNLKDDSEFDPFMTSFLKYSQSSAVAGTVTVMHGKEFQSYKIDTRQYHVGYLPFWTALSIWFMGVPWMVDLVVLAISFIFAVTMRNWLRGRARRRLQSQGR</sequence>
<evidence type="ECO:0000259" key="12">
    <source>
        <dbReference type="Pfam" id="PF07238"/>
    </source>
</evidence>
<keyword evidence="2 11" id="KW-1003">Cell membrane</keyword>
<dbReference type="SUPFAM" id="SSF53448">
    <property type="entry name" value="Nucleotide-diphospho-sugar transferases"/>
    <property type="match status" value="1"/>
</dbReference>
<dbReference type="Pfam" id="PF07238">
    <property type="entry name" value="PilZ"/>
    <property type="match status" value="1"/>
</dbReference>
<dbReference type="eggNOG" id="COG1215">
    <property type="taxonomic scope" value="Bacteria"/>
</dbReference>
<dbReference type="InParanoid" id="C1F830"/>
<comment type="pathway">
    <text evidence="11">Glycan metabolism; bacterial cellulose biosynthesis.</text>
</comment>
<dbReference type="CDD" id="cd06421">
    <property type="entry name" value="CESA_CelA_like"/>
    <property type="match status" value="1"/>
</dbReference>
<evidence type="ECO:0000256" key="8">
    <source>
        <dbReference type="ARBA" id="ARBA00022989"/>
    </source>
</evidence>
<organism evidence="14 15">
    <name type="scientific">Acidobacterium capsulatum (strain ATCC 51196 / DSM 11244 / BCRC 80197 / JCM 7670 / NBRC 15755 / NCIMB 13165 / 161)</name>
    <dbReference type="NCBI Taxonomy" id="240015"/>
    <lineage>
        <taxon>Bacteria</taxon>
        <taxon>Pseudomonadati</taxon>
        <taxon>Acidobacteriota</taxon>
        <taxon>Terriglobia</taxon>
        <taxon>Terriglobales</taxon>
        <taxon>Acidobacteriaceae</taxon>
        <taxon>Acidobacterium</taxon>
    </lineage>
</organism>
<dbReference type="EC" id="2.4.1.12" evidence="11"/>
<dbReference type="Gene3D" id="2.40.10.220">
    <property type="entry name" value="predicted glycosyltransferase like domains"/>
    <property type="match status" value="1"/>
</dbReference>
<keyword evidence="6 11" id="KW-0812">Transmembrane</keyword>
<dbReference type="GO" id="GO:0005886">
    <property type="term" value="C:plasma membrane"/>
    <property type="evidence" value="ECO:0007669"/>
    <property type="project" value="UniProtKB-SubCell"/>
</dbReference>
<evidence type="ECO:0000256" key="9">
    <source>
        <dbReference type="ARBA" id="ARBA00023136"/>
    </source>
</evidence>
<feature type="transmembrane region" description="Helical" evidence="11">
    <location>
        <begin position="513"/>
        <end position="533"/>
    </location>
</feature>
<feature type="transmembrane region" description="Helical" evidence="11">
    <location>
        <begin position="475"/>
        <end position="492"/>
    </location>
</feature>
<keyword evidence="15" id="KW-1185">Reference proteome</keyword>
<dbReference type="PANTHER" id="PTHR43867">
    <property type="entry name" value="CELLULOSE SYNTHASE CATALYTIC SUBUNIT A [UDP-FORMING]"/>
    <property type="match status" value="1"/>
</dbReference>
<dbReference type="UniPathway" id="UPA00694"/>
<gene>
    <name evidence="14" type="primary">acsAB</name>
    <name evidence="14" type="ordered locus">ACP_0075</name>
</gene>
<evidence type="ECO:0000256" key="1">
    <source>
        <dbReference type="ARBA" id="ARBA00004429"/>
    </source>
</evidence>
<proteinExistence type="predicted"/>
<evidence type="ECO:0000256" key="3">
    <source>
        <dbReference type="ARBA" id="ARBA00022519"/>
    </source>
</evidence>
<dbReference type="KEGG" id="aca:ACP_0075"/>
<feature type="transmembrane region" description="Helical" evidence="11">
    <location>
        <begin position="1454"/>
        <end position="1478"/>
    </location>
</feature>
<evidence type="ECO:0000313" key="15">
    <source>
        <dbReference type="Proteomes" id="UP000002207"/>
    </source>
</evidence>
<dbReference type="SUPFAM" id="SSF141371">
    <property type="entry name" value="PilZ domain-like"/>
    <property type="match status" value="1"/>
</dbReference>
<keyword evidence="4 11" id="KW-0328">Glycosyltransferase</keyword>
<protein>
    <recommendedName>
        <fullName evidence="11">Cellulose synthase catalytic subunit [UDP-forming]</fullName>
        <ecNumber evidence="11">2.4.1.12</ecNumber>
    </recommendedName>
</protein>
<dbReference type="Pfam" id="PF13632">
    <property type="entry name" value="Glyco_trans_2_3"/>
    <property type="match status" value="1"/>
</dbReference>
<keyword evidence="3 11" id="KW-0997">Cell inner membrane</keyword>
<evidence type="ECO:0000256" key="4">
    <source>
        <dbReference type="ARBA" id="ARBA00022676"/>
    </source>
</evidence>
<feature type="transmembrane region" description="Helical" evidence="11">
    <location>
        <begin position="729"/>
        <end position="752"/>
    </location>
</feature>
<dbReference type="STRING" id="240015.ACP_0075"/>
<feature type="domain" description="Glycosyltransferase 2-like" evidence="13">
    <location>
        <begin position="233"/>
        <end position="445"/>
    </location>
</feature>
<comment type="catalytic activity">
    <reaction evidence="10 11">
        <text>[(1-&gt;4)-beta-D-glucosyl](n) + UDP-alpha-D-glucose = [(1-&gt;4)-beta-D-glucosyl](n+1) + UDP + H(+)</text>
        <dbReference type="Rhea" id="RHEA:19929"/>
        <dbReference type="Rhea" id="RHEA-COMP:10033"/>
        <dbReference type="Rhea" id="RHEA-COMP:10034"/>
        <dbReference type="ChEBI" id="CHEBI:15378"/>
        <dbReference type="ChEBI" id="CHEBI:18246"/>
        <dbReference type="ChEBI" id="CHEBI:58223"/>
        <dbReference type="ChEBI" id="CHEBI:58885"/>
        <dbReference type="EC" id="2.4.1.12"/>
    </reaction>
</comment>
<name>C1F830_ACIC5</name>
<dbReference type="EMBL" id="CP001472">
    <property type="protein sequence ID" value="ACO33808.1"/>
    <property type="molecule type" value="Genomic_DNA"/>
</dbReference>
<dbReference type="RefSeq" id="WP_012680484.1">
    <property type="nucleotide sequence ID" value="NC_012483.1"/>
</dbReference>
<dbReference type="InterPro" id="IPR050321">
    <property type="entry name" value="Glycosyltr_2/OpgH_subfam"/>
</dbReference>
<dbReference type="NCBIfam" id="TIGR03030">
    <property type="entry name" value="CelA"/>
    <property type="match status" value="1"/>
</dbReference>